<keyword evidence="2" id="KW-0560">Oxidoreductase</keyword>
<evidence type="ECO:0000256" key="3">
    <source>
        <dbReference type="RuleBase" id="RU000363"/>
    </source>
</evidence>
<keyword evidence="5" id="KW-1185">Reference proteome</keyword>
<dbReference type="PANTHER" id="PTHR42760:SF40">
    <property type="entry name" value="3-OXOACYL-[ACYL-CARRIER-PROTEIN] REDUCTASE, CHLOROPLASTIC"/>
    <property type="match status" value="1"/>
</dbReference>
<dbReference type="GO" id="GO:0030497">
    <property type="term" value="P:fatty acid elongation"/>
    <property type="evidence" value="ECO:0007669"/>
    <property type="project" value="TreeGrafter"/>
</dbReference>
<dbReference type="PRINTS" id="PR00081">
    <property type="entry name" value="GDHRDH"/>
</dbReference>
<proteinExistence type="inferred from homology"/>
<dbReference type="InterPro" id="IPR036291">
    <property type="entry name" value="NAD(P)-bd_dom_sf"/>
</dbReference>
<dbReference type="SUPFAM" id="SSF51735">
    <property type="entry name" value="NAD(P)-binding Rossmann-fold domains"/>
    <property type="match status" value="1"/>
</dbReference>
<dbReference type="InterPro" id="IPR002347">
    <property type="entry name" value="SDR_fam"/>
</dbReference>
<accession>A0A1M6Q5I2</accession>
<dbReference type="GO" id="GO:0016616">
    <property type="term" value="F:oxidoreductase activity, acting on the CH-OH group of donors, NAD or NADP as acceptor"/>
    <property type="evidence" value="ECO:0007669"/>
    <property type="project" value="TreeGrafter"/>
</dbReference>
<dbReference type="PRINTS" id="PR00080">
    <property type="entry name" value="SDRFAMILY"/>
</dbReference>
<sequence length="314" mass="32763">MSAEQRLAGRVAIVTGAGSGIGRAEAISLARAGAAVAVNSVGTDEAGRSTADVVVAEIEAEGGRAVAVREDLRDPAAPRAIVDAALDAFGRLDILVNNAATAHVSPIDEVTDERWAEVLDVSLTATFRLIRHAAPVFRRQRRGVIVNTGSESGLGHAYMSAYAAAKEAVIGLTRSVARELGPDGVRCNAVRPRALGTKMGERYRAEMAPYFDRWARLGPLRVGVRAGIGGAGDAWSVAPLVVWLCTDAASNVNGCTFAVEGDTVGLWSEPELRSVACRAGGWDLDALDQVMPASVTLGLEDRFAPQAAEVPAPA</sequence>
<dbReference type="EMBL" id="FRAP01000003">
    <property type="protein sequence ID" value="SHK15445.1"/>
    <property type="molecule type" value="Genomic_DNA"/>
</dbReference>
<dbReference type="PANTHER" id="PTHR42760">
    <property type="entry name" value="SHORT-CHAIN DEHYDROGENASES/REDUCTASES FAMILY MEMBER"/>
    <property type="match status" value="1"/>
</dbReference>
<name>A0A1M6Q5I2_PSETH</name>
<evidence type="ECO:0000256" key="1">
    <source>
        <dbReference type="ARBA" id="ARBA00006484"/>
    </source>
</evidence>
<dbReference type="Pfam" id="PF00106">
    <property type="entry name" value="adh_short"/>
    <property type="match status" value="1"/>
</dbReference>
<gene>
    <name evidence="4" type="ORF">SAMN05443637_103104</name>
</gene>
<dbReference type="Proteomes" id="UP000184363">
    <property type="component" value="Unassembled WGS sequence"/>
</dbReference>
<reference evidence="4 5" key="1">
    <citation type="submission" date="2016-11" db="EMBL/GenBank/DDBJ databases">
        <authorList>
            <person name="Jaros S."/>
            <person name="Januszkiewicz K."/>
            <person name="Wedrychowicz H."/>
        </authorList>
    </citation>
    <scope>NUCLEOTIDE SEQUENCE [LARGE SCALE GENOMIC DNA]</scope>
    <source>
        <strain evidence="4 5">DSM 43832</strain>
    </source>
</reference>
<dbReference type="Gene3D" id="3.40.50.720">
    <property type="entry name" value="NAD(P)-binding Rossmann-like Domain"/>
    <property type="match status" value="1"/>
</dbReference>
<evidence type="ECO:0000313" key="4">
    <source>
        <dbReference type="EMBL" id="SHK15445.1"/>
    </source>
</evidence>
<dbReference type="OrthoDB" id="286404at2"/>
<protein>
    <submittedName>
        <fullName evidence="4">NAD(P)-dependent dehydrogenase, short-chain alcohol dehydrogenase family</fullName>
    </submittedName>
</protein>
<dbReference type="AlphaFoldDB" id="A0A1M6Q5I2"/>
<dbReference type="CDD" id="cd05233">
    <property type="entry name" value="SDR_c"/>
    <property type="match status" value="1"/>
</dbReference>
<dbReference type="STRING" id="1848.SAMN05443637_103104"/>
<dbReference type="RefSeq" id="WP_073455656.1">
    <property type="nucleotide sequence ID" value="NZ_CALGVN010000033.1"/>
</dbReference>
<organism evidence="4 5">
    <name type="scientific">Pseudonocardia thermophila</name>
    <dbReference type="NCBI Taxonomy" id="1848"/>
    <lineage>
        <taxon>Bacteria</taxon>
        <taxon>Bacillati</taxon>
        <taxon>Actinomycetota</taxon>
        <taxon>Actinomycetes</taxon>
        <taxon>Pseudonocardiales</taxon>
        <taxon>Pseudonocardiaceae</taxon>
        <taxon>Pseudonocardia</taxon>
    </lineage>
</organism>
<comment type="similarity">
    <text evidence="1 3">Belongs to the short-chain dehydrogenases/reductases (SDR) family.</text>
</comment>
<dbReference type="FunFam" id="3.40.50.720:FF:000084">
    <property type="entry name" value="Short-chain dehydrogenase reductase"/>
    <property type="match status" value="1"/>
</dbReference>
<evidence type="ECO:0000256" key="2">
    <source>
        <dbReference type="ARBA" id="ARBA00023002"/>
    </source>
</evidence>
<evidence type="ECO:0000313" key="5">
    <source>
        <dbReference type="Proteomes" id="UP000184363"/>
    </source>
</evidence>